<evidence type="ECO:0000259" key="6">
    <source>
        <dbReference type="Pfam" id="PF14759"/>
    </source>
</evidence>
<evidence type="ECO:0000256" key="2">
    <source>
        <dbReference type="ARBA" id="ARBA00022630"/>
    </source>
</evidence>
<feature type="domain" description="Reductase C-terminal" evidence="6">
    <location>
        <begin position="322"/>
        <end position="406"/>
    </location>
</feature>
<organism evidence="7 8">
    <name type="scientific">Sphingomonas daechungensis</name>
    <dbReference type="NCBI Taxonomy" id="1176646"/>
    <lineage>
        <taxon>Bacteria</taxon>
        <taxon>Pseudomonadati</taxon>
        <taxon>Pseudomonadota</taxon>
        <taxon>Alphaproteobacteria</taxon>
        <taxon>Sphingomonadales</taxon>
        <taxon>Sphingomonadaceae</taxon>
        <taxon>Sphingomonas</taxon>
    </lineage>
</organism>
<gene>
    <name evidence="7" type="ORF">H9L15_09765</name>
</gene>
<dbReference type="InterPro" id="IPR028202">
    <property type="entry name" value="Reductase_C"/>
</dbReference>
<protein>
    <submittedName>
        <fullName evidence="7">FAD-dependent oxidoreductase</fullName>
    </submittedName>
</protein>
<dbReference type="InterPro" id="IPR036188">
    <property type="entry name" value="FAD/NAD-bd_sf"/>
</dbReference>
<dbReference type="PRINTS" id="PR00411">
    <property type="entry name" value="PNDRDTASEI"/>
</dbReference>
<keyword evidence="2" id="KW-0285">Flavoprotein</keyword>
<dbReference type="InterPro" id="IPR050446">
    <property type="entry name" value="FAD-oxidoreductase/Apoptosis"/>
</dbReference>
<dbReference type="RefSeq" id="WP_187713959.1">
    <property type="nucleotide sequence ID" value="NZ_BAABJC010000001.1"/>
</dbReference>
<feature type="domain" description="FAD/NAD(P)-binding" evidence="5">
    <location>
        <begin position="4"/>
        <end position="303"/>
    </location>
</feature>
<keyword evidence="8" id="KW-1185">Reference proteome</keyword>
<evidence type="ECO:0000256" key="3">
    <source>
        <dbReference type="ARBA" id="ARBA00022827"/>
    </source>
</evidence>
<proteinExistence type="predicted"/>
<dbReference type="SUPFAM" id="SSF51905">
    <property type="entry name" value="FAD/NAD(P)-binding domain"/>
    <property type="match status" value="1"/>
</dbReference>
<evidence type="ECO:0000313" key="8">
    <source>
        <dbReference type="Proteomes" id="UP000516134"/>
    </source>
</evidence>
<dbReference type="EMBL" id="CP060780">
    <property type="protein sequence ID" value="QNP42527.1"/>
    <property type="molecule type" value="Genomic_DNA"/>
</dbReference>
<dbReference type="Proteomes" id="UP000516134">
    <property type="component" value="Chromosome"/>
</dbReference>
<dbReference type="InterPro" id="IPR016156">
    <property type="entry name" value="FAD/NAD-linked_Rdtase_dimer_sf"/>
</dbReference>
<sequence length="407" mass="44103">MTHFDVLIVGSGHGGVQTAAALRHLDFHGSIGIVTAESDLPYERPPLSKDYLAGEKPFESILFHQPHFWAEKKIELVRGHDIIAINAMDRIAVSASQEFGYSKLVWAAGGQPRRLSCGGSHLEGLHTIRTRADVDRLRGELQAANRVVVIGGGYIGLEAAAVLVSAGKQVTVIEALDRPLSRVAAGPISDFFVREHEARGVDFLMNATVTCIEGSSGRVARVLLGDGSTVDADIVIVGIGIQPSVEPLIEAGAESSNGVLVDECCRTNLPDVFAVGDCALHHNPFGPNYPVRVESVQNATDQAMTAAKSIIGQAEPYHATPWFWSHQFDVKLQTVGLNAGYDDFLVRGDASSDRFSVLYFRNERLVALDCVNLVRDYVQGRKLVEQKARFDRVALQDDSVPLKSLVA</sequence>
<comment type="cofactor">
    <cofactor evidence="1">
        <name>FAD</name>
        <dbReference type="ChEBI" id="CHEBI:57692"/>
    </cofactor>
</comment>
<dbReference type="SUPFAM" id="SSF55424">
    <property type="entry name" value="FAD/NAD-linked reductases, dimerisation (C-terminal) domain"/>
    <property type="match status" value="1"/>
</dbReference>
<keyword evidence="4" id="KW-0560">Oxidoreductase</keyword>
<accession>A0ABX6SY56</accession>
<name>A0ABX6SY56_9SPHN</name>
<dbReference type="Gene3D" id="3.50.50.60">
    <property type="entry name" value="FAD/NAD(P)-binding domain"/>
    <property type="match status" value="2"/>
</dbReference>
<dbReference type="Pfam" id="PF14759">
    <property type="entry name" value="Reductase_C"/>
    <property type="match status" value="1"/>
</dbReference>
<dbReference type="PRINTS" id="PR00368">
    <property type="entry name" value="FADPNR"/>
</dbReference>
<dbReference type="PANTHER" id="PTHR43557:SF2">
    <property type="entry name" value="RIESKE DOMAIN-CONTAINING PROTEIN-RELATED"/>
    <property type="match status" value="1"/>
</dbReference>
<reference evidence="7 8" key="1">
    <citation type="submission" date="2020-08" db="EMBL/GenBank/DDBJ databases">
        <title>Genome sequence of Sphingomonas daechungensis KACC 18115T.</title>
        <authorList>
            <person name="Hyun D.-W."/>
            <person name="Bae J.-W."/>
        </authorList>
    </citation>
    <scope>NUCLEOTIDE SEQUENCE [LARGE SCALE GENOMIC DNA]</scope>
    <source>
        <strain evidence="7 8">KACC 18115</strain>
    </source>
</reference>
<dbReference type="Gene3D" id="3.30.390.30">
    <property type="match status" value="1"/>
</dbReference>
<evidence type="ECO:0000313" key="7">
    <source>
        <dbReference type="EMBL" id="QNP42527.1"/>
    </source>
</evidence>
<evidence type="ECO:0000256" key="4">
    <source>
        <dbReference type="ARBA" id="ARBA00023002"/>
    </source>
</evidence>
<dbReference type="PANTHER" id="PTHR43557">
    <property type="entry name" value="APOPTOSIS-INDUCING FACTOR 1"/>
    <property type="match status" value="1"/>
</dbReference>
<keyword evidence="3" id="KW-0274">FAD</keyword>
<dbReference type="Pfam" id="PF07992">
    <property type="entry name" value="Pyr_redox_2"/>
    <property type="match status" value="1"/>
</dbReference>
<dbReference type="InterPro" id="IPR023753">
    <property type="entry name" value="FAD/NAD-binding_dom"/>
</dbReference>
<evidence type="ECO:0000259" key="5">
    <source>
        <dbReference type="Pfam" id="PF07992"/>
    </source>
</evidence>
<evidence type="ECO:0000256" key="1">
    <source>
        <dbReference type="ARBA" id="ARBA00001974"/>
    </source>
</evidence>